<dbReference type="Gene3D" id="1.10.1200.10">
    <property type="entry name" value="ACP-like"/>
    <property type="match status" value="1"/>
</dbReference>
<dbReference type="PROSITE" id="PS50075">
    <property type="entry name" value="CARRIER"/>
    <property type="match status" value="1"/>
</dbReference>
<organism evidence="2 3">
    <name type="scientific">Streptomyces enissocaesilis</name>
    <dbReference type="NCBI Taxonomy" id="332589"/>
    <lineage>
        <taxon>Bacteria</taxon>
        <taxon>Bacillati</taxon>
        <taxon>Actinomycetota</taxon>
        <taxon>Actinomycetes</taxon>
        <taxon>Kitasatosporales</taxon>
        <taxon>Streptomycetaceae</taxon>
        <taxon>Streptomyces</taxon>
        <taxon>Streptomyces rochei group</taxon>
    </lineage>
</organism>
<reference evidence="2 3" key="1">
    <citation type="journal article" date="2019" name="Int. J. Syst. Evol. Microbiol.">
        <title>The Global Catalogue of Microorganisms (GCM) 10K type strain sequencing project: providing services to taxonomists for standard genome sequencing and annotation.</title>
        <authorList>
            <consortium name="The Broad Institute Genomics Platform"/>
            <consortium name="The Broad Institute Genome Sequencing Center for Infectious Disease"/>
            <person name="Wu L."/>
            <person name="Ma J."/>
        </authorList>
    </citation>
    <scope>NUCLEOTIDE SEQUENCE [LARGE SCALE GENOMIC DNA]</scope>
    <source>
        <strain evidence="2 3">JCM 9088</strain>
    </source>
</reference>
<gene>
    <name evidence="2" type="ORF">GCM10010446_26370</name>
</gene>
<evidence type="ECO:0000313" key="3">
    <source>
        <dbReference type="Proteomes" id="UP001500403"/>
    </source>
</evidence>
<comment type="caution">
    <text evidence="2">The sequence shown here is derived from an EMBL/GenBank/DDBJ whole genome shotgun (WGS) entry which is preliminary data.</text>
</comment>
<evidence type="ECO:0000313" key="2">
    <source>
        <dbReference type="EMBL" id="GAA2939720.1"/>
    </source>
</evidence>
<dbReference type="RefSeq" id="WP_344494652.1">
    <property type="nucleotide sequence ID" value="NZ_BAAAUD010000026.1"/>
</dbReference>
<dbReference type="SUPFAM" id="SSF47336">
    <property type="entry name" value="ACP-like"/>
    <property type="match status" value="1"/>
</dbReference>
<protein>
    <recommendedName>
        <fullName evidence="1">Carrier domain-containing protein</fullName>
    </recommendedName>
</protein>
<feature type="domain" description="Carrier" evidence="1">
    <location>
        <begin position="6"/>
        <end position="86"/>
    </location>
</feature>
<sequence>MSTDDQVLFKGVVAAIRQAKEMGGDAGTEVGMTSRLDEDLEMDSLDHVAMLVAIEENFGVIASDEDFAMNSIRTVADVVEVVRGLTRAAQD</sequence>
<proteinExistence type="predicted"/>
<dbReference type="InterPro" id="IPR009081">
    <property type="entry name" value="PP-bd_ACP"/>
</dbReference>
<dbReference type="EMBL" id="BAAAUD010000026">
    <property type="protein sequence ID" value="GAA2939720.1"/>
    <property type="molecule type" value="Genomic_DNA"/>
</dbReference>
<name>A0ABN3X6A3_9ACTN</name>
<dbReference type="Pfam" id="PF00550">
    <property type="entry name" value="PP-binding"/>
    <property type="match status" value="1"/>
</dbReference>
<dbReference type="Proteomes" id="UP001500403">
    <property type="component" value="Unassembled WGS sequence"/>
</dbReference>
<evidence type="ECO:0000259" key="1">
    <source>
        <dbReference type="PROSITE" id="PS50075"/>
    </source>
</evidence>
<accession>A0ABN3X6A3</accession>
<dbReference type="InterPro" id="IPR036736">
    <property type="entry name" value="ACP-like_sf"/>
</dbReference>
<keyword evidence="3" id="KW-1185">Reference proteome</keyword>